<organism evidence="1 2">
    <name type="scientific">Carpinus fangiana</name>
    <dbReference type="NCBI Taxonomy" id="176857"/>
    <lineage>
        <taxon>Eukaryota</taxon>
        <taxon>Viridiplantae</taxon>
        <taxon>Streptophyta</taxon>
        <taxon>Embryophyta</taxon>
        <taxon>Tracheophyta</taxon>
        <taxon>Spermatophyta</taxon>
        <taxon>Magnoliopsida</taxon>
        <taxon>eudicotyledons</taxon>
        <taxon>Gunneridae</taxon>
        <taxon>Pentapetalae</taxon>
        <taxon>rosids</taxon>
        <taxon>fabids</taxon>
        <taxon>Fagales</taxon>
        <taxon>Betulaceae</taxon>
        <taxon>Carpinus</taxon>
    </lineage>
</organism>
<dbReference type="InterPro" id="IPR023296">
    <property type="entry name" value="Glyco_hydro_beta-prop_sf"/>
</dbReference>
<proteinExistence type="predicted"/>
<gene>
    <name evidence="1" type="ORF">FH972_005116</name>
</gene>
<dbReference type="EMBL" id="CM017322">
    <property type="protein sequence ID" value="KAE8008621.1"/>
    <property type="molecule type" value="Genomic_DNA"/>
</dbReference>
<dbReference type="Gene3D" id="2.115.10.20">
    <property type="entry name" value="Glycosyl hydrolase domain, family 43"/>
    <property type="match status" value="1"/>
</dbReference>
<keyword evidence="2" id="KW-1185">Reference proteome</keyword>
<accession>A0A5N6QN93</accession>
<dbReference type="OrthoDB" id="202537at2759"/>
<evidence type="ECO:0000313" key="1">
    <source>
        <dbReference type="EMBL" id="KAE8008621.1"/>
    </source>
</evidence>
<reference evidence="1 2" key="1">
    <citation type="submission" date="2019-06" db="EMBL/GenBank/DDBJ databases">
        <title>A chromosomal-level reference genome of Carpinus fangiana (Coryloideae, Betulaceae).</title>
        <authorList>
            <person name="Yang X."/>
            <person name="Wang Z."/>
            <person name="Zhang L."/>
            <person name="Hao G."/>
            <person name="Liu J."/>
            <person name="Yang Y."/>
        </authorList>
    </citation>
    <scope>NUCLEOTIDE SEQUENCE [LARGE SCALE GENOMIC DNA]</scope>
    <source>
        <strain evidence="1">Cfa_2016G</strain>
        <tissue evidence="1">Leaf</tissue>
    </source>
</reference>
<sequence>MYHESPFLLQWQQGPCLSILGTRSGLGNGRLGFSAWLGLGMINSYLLDLFGDKWDLVLRAGRSYGMLCDQASKLLYIPNFFCEFRRINKIASLTLVHAPKVVGFYGTYDEKTHGRWVLDDPKIGIGIRHVYGIFYASKTFDDARKGEGGCSVLWGWIGESDSEKANINGRSPTFPFETALEMLGTAAIGPSLKMVFLLLLSNMYRKEEEGLVRAAHTEVF</sequence>
<dbReference type="Proteomes" id="UP000327013">
    <property type="component" value="Chromosome 2"/>
</dbReference>
<evidence type="ECO:0000313" key="2">
    <source>
        <dbReference type="Proteomes" id="UP000327013"/>
    </source>
</evidence>
<protein>
    <submittedName>
        <fullName evidence="1">Uncharacterized protein</fullName>
    </submittedName>
</protein>
<dbReference type="AlphaFoldDB" id="A0A5N6QN93"/>
<dbReference type="SUPFAM" id="SSF75005">
    <property type="entry name" value="Arabinanase/levansucrase/invertase"/>
    <property type="match status" value="1"/>
</dbReference>
<name>A0A5N6QN93_9ROSI</name>